<dbReference type="KEGG" id="sac:SACOL0227"/>
<accession>A0A0H2X230</accession>
<organism evidence="1 2">
    <name type="scientific">Staphylococcus aureus (strain COL)</name>
    <dbReference type="NCBI Taxonomy" id="93062"/>
    <lineage>
        <taxon>Bacteria</taxon>
        <taxon>Bacillati</taxon>
        <taxon>Bacillota</taxon>
        <taxon>Bacilli</taxon>
        <taxon>Bacillales</taxon>
        <taxon>Staphylococcaceae</taxon>
        <taxon>Staphylococcus</taxon>
    </lineage>
</organism>
<reference evidence="1 2" key="1">
    <citation type="journal article" date="2005" name="J. Bacteriol.">
        <title>Insights on evolution of virulence and resistance from the complete genome analysis of an early methicillin-resistant Staphylococcus aureus strain and a biofilm-producing methicillin-resistant Staphylococcus epidermidis strain.</title>
        <authorList>
            <person name="Gill S.R."/>
            <person name="Fouts D.E."/>
            <person name="Archer G.L."/>
            <person name="Mongodin E.F."/>
            <person name="Deboy R.T."/>
            <person name="Ravel J."/>
            <person name="Paulsen I.T."/>
            <person name="Kolonay J.F."/>
            <person name="Brinkac L."/>
            <person name="Beanan M."/>
            <person name="Dodson R.J."/>
            <person name="Daugherty S.C."/>
            <person name="Madupu R."/>
            <person name="Angiuoli S.V."/>
            <person name="Durkin A.S."/>
            <person name="Haft D.H."/>
            <person name="Vamathevan J."/>
            <person name="Khouri H."/>
            <person name="Utterback T."/>
            <person name="Lee C."/>
            <person name="Dimitrov G."/>
            <person name="Jiang L."/>
            <person name="Qin H."/>
            <person name="Weidman J."/>
            <person name="Tran K."/>
            <person name="Kang K."/>
            <person name="Hance I.R."/>
            <person name="Nelson K.E."/>
            <person name="Fraser C.M."/>
        </authorList>
    </citation>
    <scope>NUCLEOTIDE SEQUENCE [LARGE SCALE GENOMIC DNA]</scope>
    <source>
        <strain evidence="1 2">COL</strain>
    </source>
</reference>
<sequence length="37" mass="4313">MMYMLILKICVQSVYIGVTIDDKLSSDAQRRIEHERG</sequence>
<protein>
    <submittedName>
        <fullName evidence="1">Uncharacterized protein</fullName>
    </submittedName>
</protein>
<evidence type="ECO:0000313" key="2">
    <source>
        <dbReference type="Proteomes" id="UP000000530"/>
    </source>
</evidence>
<proteinExistence type="predicted"/>
<name>A0A0H2X230_STAAC</name>
<dbReference type="Proteomes" id="UP000000530">
    <property type="component" value="Chromosome"/>
</dbReference>
<evidence type="ECO:0000313" key="1">
    <source>
        <dbReference type="EMBL" id="AAY21120.1"/>
    </source>
</evidence>
<dbReference type="HOGENOM" id="CLU_3348809_0_0_9"/>
<dbReference type="AlphaFoldDB" id="A0A0H2X230"/>
<gene>
    <name evidence="1" type="ordered locus">SACOL0227</name>
</gene>
<dbReference type="EMBL" id="CP000046">
    <property type="protein sequence ID" value="AAY21120.1"/>
    <property type="molecule type" value="Genomic_DNA"/>
</dbReference>